<evidence type="ECO:0000256" key="3">
    <source>
        <dbReference type="SAM" id="SignalP"/>
    </source>
</evidence>
<dbReference type="PANTHER" id="PTHR11161:SF0">
    <property type="entry name" value="O-ACYLTRANSFERASE LIKE PROTEIN"/>
    <property type="match status" value="1"/>
</dbReference>
<feature type="transmembrane region" description="Helical" evidence="2">
    <location>
        <begin position="748"/>
        <end position="767"/>
    </location>
</feature>
<name>A0A8W8LEU3_MAGGI</name>
<evidence type="ECO:0000259" key="4">
    <source>
        <dbReference type="SMART" id="SM00703"/>
    </source>
</evidence>
<dbReference type="InterPro" id="IPR002656">
    <property type="entry name" value="Acyl_transf_3_dom"/>
</dbReference>
<feature type="transmembrane region" description="Helical" evidence="2">
    <location>
        <begin position="859"/>
        <end position="881"/>
    </location>
</feature>
<reference evidence="5" key="1">
    <citation type="submission" date="2022-08" db="UniProtKB">
        <authorList>
            <consortium name="EnsemblMetazoa"/>
        </authorList>
    </citation>
    <scope>IDENTIFICATION</scope>
    <source>
        <strain evidence="5">05x7-T-G4-1.051#20</strain>
    </source>
</reference>
<feature type="transmembrane region" description="Helical" evidence="2">
    <location>
        <begin position="794"/>
        <end position="817"/>
    </location>
</feature>
<protein>
    <recommendedName>
        <fullName evidence="4">Nose resistant-to-fluoxetine protein N-terminal domain-containing protein</fullName>
    </recommendedName>
</protein>
<keyword evidence="6" id="KW-1185">Reference proteome</keyword>
<feature type="transmembrane region" description="Helical" evidence="2">
    <location>
        <begin position="539"/>
        <end position="563"/>
    </location>
</feature>
<dbReference type="EnsemblMetazoa" id="G27225.10">
    <property type="protein sequence ID" value="G27225.10:cds"/>
    <property type="gene ID" value="G27225"/>
</dbReference>
<evidence type="ECO:0000313" key="5">
    <source>
        <dbReference type="EnsemblMetazoa" id="G27225.10:cds"/>
    </source>
</evidence>
<dbReference type="OrthoDB" id="207378at2759"/>
<keyword evidence="2" id="KW-0812">Transmembrane</keyword>
<dbReference type="SMART" id="SM00703">
    <property type="entry name" value="NRF"/>
    <property type="match status" value="1"/>
</dbReference>
<feature type="domain" description="Nose resistant-to-fluoxetine protein N-terminal" evidence="4">
    <location>
        <begin position="229"/>
        <end position="371"/>
    </location>
</feature>
<feature type="transmembrane region" description="Helical" evidence="2">
    <location>
        <begin position="383"/>
        <end position="405"/>
    </location>
</feature>
<evidence type="ECO:0000256" key="2">
    <source>
        <dbReference type="SAM" id="Phobius"/>
    </source>
</evidence>
<feature type="transmembrane region" description="Helical" evidence="2">
    <location>
        <begin position="829"/>
        <end position="847"/>
    </location>
</feature>
<dbReference type="InterPro" id="IPR052728">
    <property type="entry name" value="O2_lipid_transport_reg"/>
</dbReference>
<dbReference type="Pfam" id="PF20146">
    <property type="entry name" value="NRF"/>
    <property type="match status" value="1"/>
</dbReference>
<feature type="transmembrane region" description="Helical" evidence="2">
    <location>
        <begin position="657"/>
        <end position="682"/>
    </location>
</feature>
<feature type="transmembrane region" description="Helical" evidence="2">
    <location>
        <begin position="500"/>
        <end position="519"/>
    </location>
</feature>
<evidence type="ECO:0000313" key="6">
    <source>
        <dbReference type="Proteomes" id="UP000005408"/>
    </source>
</evidence>
<feature type="transmembrane region" description="Helical" evidence="2">
    <location>
        <begin position="716"/>
        <end position="736"/>
    </location>
</feature>
<feature type="signal peptide" evidence="3">
    <location>
        <begin position="1"/>
        <end position="25"/>
    </location>
</feature>
<keyword evidence="2" id="KW-1133">Transmembrane helix</keyword>
<dbReference type="PANTHER" id="PTHR11161">
    <property type="entry name" value="O-ACYLTRANSFERASE"/>
    <property type="match status" value="1"/>
</dbReference>
<dbReference type="GO" id="GO:0016747">
    <property type="term" value="F:acyltransferase activity, transferring groups other than amino-acyl groups"/>
    <property type="evidence" value="ECO:0007669"/>
    <property type="project" value="InterPro"/>
</dbReference>
<evidence type="ECO:0000256" key="1">
    <source>
        <dbReference type="SAM" id="MobiDB-lite"/>
    </source>
</evidence>
<dbReference type="OMA" id="SKMWAVK"/>
<dbReference type="Proteomes" id="UP000005408">
    <property type="component" value="Unassembled WGS sequence"/>
</dbReference>
<feature type="chain" id="PRO_5036449753" description="Nose resistant-to-fluoxetine protein N-terminal domain-containing protein" evidence="3">
    <location>
        <begin position="26"/>
        <end position="901"/>
    </location>
</feature>
<proteinExistence type="predicted"/>
<keyword evidence="2" id="KW-0472">Membrane</keyword>
<accession>A0A8W8LEU3</accession>
<feature type="transmembrane region" description="Helical" evidence="2">
    <location>
        <begin position="583"/>
        <end position="605"/>
    </location>
</feature>
<keyword evidence="3" id="KW-0732">Signal</keyword>
<feature type="region of interest" description="Disordered" evidence="1">
    <location>
        <begin position="415"/>
        <end position="438"/>
    </location>
</feature>
<organism evidence="5 6">
    <name type="scientific">Magallana gigas</name>
    <name type="common">Pacific oyster</name>
    <name type="synonym">Crassostrea gigas</name>
    <dbReference type="NCBI Taxonomy" id="29159"/>
    <lineage>
        <taxon>Eukaryota</taxon>
        <taxon>Metazoa</taxon>
        <taxon>Spiralia</taxon>
        <taxon>Lophotrochozoa</taxon>
        <taxon>Mollusca</taxon>
        <taxon>Bivalvia</taxon>
        <taxon>Autobranchia</taxon>
        <taxon>Pteriomorphia</taxon>
        <taxon>Ostreida</taxon>
        <taxon>Ostreoidea</taxon>
        <taxon>Ostreidae</taxon>
        <taxon>Magallana</taxon>
    </lineage>
</organism>
<dbReference type="InterPro" id="IPR006621">
    <property type="entry name" value="Nose-resist-to-fluoxetine_N"/>
</dbReference>
<sequence>MEGTRFFKFVLKSIVFLTVFGFASGNNLRYQEYMINPLGNLQRKLEAQKAIQPFLSSKPFLEWTSQLSKQSLLKRANQVDLRKLNDTAPVTDSNPINTFLQNILGQFTNTSQNNTSSNGVGNAFQNLFNGVLGSLSAGGDQAKASNGSQNGSPAGSFGNFLQNITQNTNGIGNLITSMLGASGGKGGATSGMNLGNILQLLSGGNVDPSTIGNILMSFLNGAVQGTNASTACQGDFIKVIKGLQNMEAWALKFLDASAKIPTDLLNLNLNWYGSYDECYSDSTFLESFGILHNTQTPVKGQYCNTNLNLPLPPEVKGILTVALQNSGFIKAGICFPKSCSTDDLLQIVNAFLYNIPLGDNKVTAWPITCPVPAEEDTLETDTIVVVIILAIFLVIILEGTLYDVIITIRSKRNKENGKPVENGEVAENGKPIENGNTFPENSYKLRAENGNVQHIEPEKKHLQKPGIFGRLVLCFSAYTNGKKILGTSQPKGSLTAVNGIRFLSMSWVILGHTLAFVLGSTSNMLQYYNKFVNRAASEAIVNALFSVDTFFVLSGLLTSYLLLKQMKKSKGWINWGLFYFHRYWRLTPVYMIVIGMYVTIYPHLIFGPKRGKPDEVCRESWWKNLLYIDNFFGLKDLCLGWSWYLNNDMQFYILSPLLIVPFFFNQIVGIIVSVCFLLAATITPGVLSYVKNLPAHTIGGGPKDADRAAYFEDYYIVPYCRMGPYICGVITGYILYRTKCKCRMNIFVNLLGWAVATAMACGCLYGLHNTIRPDNPVYLSKEVTALYNGVSRTAWGAAVCWVIFACSTGNGGFINTLLSWKAFVPLSRLTYCAYLVHPLVMYVYYYNWNFPLYMTDLDFVYIFLGNLMVSYGIAFIVSIAFESPFMGLEKIMFGGLGKKKK</sequence>
<dbReference type="AlphaFoldDB" id="A0A8W8LEU3"/>
<dbReference type="Pfam" id="PF01757">
    <property type="entry name" value="Acyl_transf_3"/>
    <property type="match status" value="1"/>
</dbReference>